<feature type="transmembrane region" description="Helical" evidence="2">
    <location>
        <begin position="212"/>
        <end position="235"/>
    </location>
</feature>
<gene>
    <name evidence="3" type="ORF">ACIB24_21115</name>
</gene>
<feature type="compositionally biased region" description="Low complexity" evidence="1">
    <location>
        <begin position="430"/>
        <end position="445"/>
    </location>
</feature>
<feature type="compositionally biased region" description="Low complexity" evidence="1">
    <location>
        <begin position="380"/>
        <end position="392"/>
    </location>
</feature>
<feature type="compositionally biased region" description="Low complexity" evidence="1">
    <location>
        <begin position="278"/>
        <end position="289"/>
    </location>
</feature>
<keyword evidence="2" id="KW-0812">Transmembrane</keyword>
<keyword evidence="4" id="KW-1185">Reference proteome</keyword>
<feature type="compositionally biased region" description="Basic and acidic residues" evidence="1">
    <location>
        <begin position="296"/>
        <end position="314"/>
    </location>
</feature>
<evidence type="ECO:0000256" key="2">
    <source>
        <dbReference type="SAM" id="Phobius"/>
    </source>
</evidence>
<sequence length="473" mass="49732">MVVRIRWAIYAALALLPVVGALVGALAVQGKPPVYSAESRLAVVAKDLGTGTSLAETYARYLTDDMVRPQLNPAVSTQVQSITASPIPDSNVLRIEVKASDPAAALAATKTATTVMKSRVVELSGQGKAKDTLAKLERLNRQVATQQSRVNASGGTGSDYIDASTQLGTLQAQANALNATYQSLMTGAAAADLSVVREPVNTGDNAASRKQIYLLAGFGGGALIAYVIGRLVAGLRLPEARDRRRPDRAPQPESYDPFETYDDRRADAVQAPVPAHAPAAPAVLPEPLLQVEIPDDDRPRRVELPRDRATDRSGETAPQPLLRLFSPPEPAAAHAVPSGGGQAGSRAGMSSMLRDDAPPAVRVQGPAPVAQPLQAVQPVQPAQPVMPARPARSPLPPADADEMPTRTLGAMPGPMPSTLPPAQGLPPGPTAQGPRRAAAAPLRPRTTSDKPLRRGLLDFDDLEIRRPDPRHGS</sequence>
<comment type="caution">
    <text evidence="3">The sequence shown here is derived from an EMBL/GenBank/DDBJ whole genome shotgun (WGS) entry which is preliminary data.</text>
</comment>
<evidence type="ECO:0000313" key="3">
    <source>
        <dbReference type="EMBL" id="MFI7589575.1"/>
    </source>
</evidence>
<reference evidence="3 4" key="1">
    <citation type="submission" date="2024-10" db="EMBL/GenBank/DDBJ databases">
        <title>The Natural Products Discovery Center: Release of the First 8490 Sequenced Strains for Exploring Actinobacteria Biosynthetic Diversity.</title>
        <authorList>
            <person name="Kalkreuter E."/>
            <person name="Kautsar S.A."/>
            <person name="Yang D."/>
            <person name="Bader C.D."/>
            <person name="Teijaro C.N."/>
            <person name="Fluegel L."/>
            <person name="Davis C.M."/>
            <person name="Simpson J.R."/>
            <person name="Lauterbach L."/>
            <person name="Steele A.D."/>
            <person name="Gui C."/>
            <person name="Meng S."/>
            <person name="Li G."/>
            <person name="Viehrig K."/>
            <person name="Ye F."/>
            <person name="Su P."/>
            <person name="Kiefer A.F."/>
            <person name="Nichols A."/>
            <person name="Cepeda A.J."/>
            <person name="Yan W."/>
            <person name="Fan B."/>
            <person name="Jiang Y."/>
            <person name="Adhikari A."/>
            <person name="Zheng C.-J."/>
            <person name="Schuster L."/>
            <person name="Cowan T.M."/>
            <person name="Smanski M.J."/>
            <person name="Chevrette M.G."/>
            <person name="De Carvalho L.P.S."/>
            <person name="Shen B."/>
        </authorList>
    </citation>
    <scope>NUCLEOTIDE SEQUENCE [LARGE SCALE GENOMIC DNA]</scope>
    <source>
        <strain evidence="3 4">NPDC049639</strain>
    </source>
</reference>
<evidence type="ECO:0000313" key="4">
    <source>
        <dbReference type="Proteomes" id="UP001612915"/>
    </source>
</evidence>
<dbReference type="EMBL" id="JBITLV010000008">
    <property type="protein sequence ID" value="MFI7589575.1"/>
    <property type="molecule type" value="Genomic_DNA"/>
</dbReference>
<feature type="region of interest" description="Disordered" evidence="1">
    <location>
        <begin position="380"/>
        <end position="473"/>
    </location>
</feature>
<evidence type="ECO:0000256" key="1">
    <source>
        <dbReference type="SAM" id="MobiDB-lite"/>
    </source>
</evidence>
<name>A0ABW8AT47_9ACTN</name>
<keyword evidence="2" id="KW-1133">Transmembrane helix</keyword>
<feature type="compositionally biased region" description="Basic and acidic residues" evidence="1">
    <location>
        <begin position="241"/>
        <end position="250"/>
    </location>
</feature>
<feature type="compositionally biased region" description="Pro residues" evidence="1">
    <location>
        <begin position="413"/>
        <end position="429"/>
    </location>
</feature>
<organism evidence="3 4">
    <name type="scientific">Spongisporangium articulatum</name>
    <dbReference type="NCBI Taxonomy" id="3362603"/>
    <lineage>
        <taxon>Bacteria</taxon>
        <taxon>Bacillati</taxon>
        <taxon>Actinomycetota</taxon>
        <taxon>Actinomycetes</taxon>
        <taxon>Kineosporiales</taxon>
        <taxon>Kineosporiaceae</taxon>
        <taxon>Spongisporangium</taxon>
    </lineage>
</organism>
<feature type="compositionally biased region" description="Basic and acidic residues" evidence="1">
    <location>
        <begin position="446"/>
        <end position="473"/>
    </location>
</feature>
<proteinExistence type="predicted"/>
<dbReference type="RefSeq" id="WP_398284179.1">
    <property type="nucleotide sequence ID" value="NZ_JBITLV010000008.1"/>
</dbReference>
<feature type="region of interest" description="Disordered" evidence="1">
    <location>
        <begin position="278"/>
        <end position="366"/>
    </location>
</feature>
<accession>A0ABW8AT47</accession>
<evidence type="ECO:0008006" key="5">
    <source>
        <dbReference type="Google" id="ProtNLM"/>
    </source>
</evidence>
<feature type="region of interest" description="Disordered" evidence="1">
    <location>
        <begin position="241"/>
        <end position="260"/>
    </location>
</feature>
<dbReference type="Proteomes" id="UP001612915">
    <property type="component" value="Unassembled WGS sequence"/>
</dbReference>
<protein>
    <recommendedName>
        <fullName evidence="5">Chain length determinant protein</fullName>
    </recommendedName>
</protein>
<keyword evidence="2" id="KW-0472">Membrane</keyword>